<proteinExistence type="predicted"/>
<gene>
    <name evidence="2" type="ORF">EII34_14920</name>
</gene>
<comment type="caution">
    <text evidence="2">The sequence shown here is derived from an EMBL/GenBank/DDBJ whole genome shotgun (WGS) entry which is preliminary data.</text>
</comment>
<evidence type="ECO:0000256" key="1">
    <source>
        <dbReference type="SAM" id="MobiDB-lite"/>
    </source>
</evidence>
<organism evidence="2 3">
    <name type="scientific">Arachnia propionica</name>
    <dbReference type="NCBI Taxonomy" id="1750"/>
    <lineage>
        <taxon>Bacteria</taxon>
        <taxon>Bacillati</taxon>
        <taxon>Actinomycetota</taxon>
        <taxon>Actinomycetes</taxon>
        <taxon>Propionibacteriales</taxon>
        <taxon>Propionibacteriaceae</taxon>
        <taxon>Arachnia</taxon>
    </lineage>
</organism>
<accession>A0A3P1T126</accession>
<evidence type="ECO:0000313" key="3">
    <source>
        <dbReference type="Proteomes" id="UP000280819"/>
    </source>
</evidence>
<dbReference type="EMBL" id="RQZG01000025">
    <property type="protein sequence ID" value="RRD03197.1"/>
    <property type="molecule type" value="Genomic_DNA"/>
</dbReference>
<reference evidence="2 3" key="1">
    <citation type="submission" date="2018-11" db="EMBL/GenBank/DDBJ databases">
        <title>Genomes From Bacteria Associated with the Canine Oral Cavity: a Test Case for Automated Genome-Based Taxonomic Assignment.</title>
        <authorList>
            <person name="Coil D.A."/>
            <person name="Jospin G."/>
            <person name="Darling A.E."/>
            <person name="Wallis C."/>
            <person name="Davis I.J."/>
            <person name="Harris S."/>
            <person name="Eisen J.A."/>
            <person name="Holcombe L.J."/>
            <person name="O'Flynn C."/>
        </authorList>
    </citation>
    <scope>NUCLEOTIDE SEQUENCE [LARGE SCALE GENOMIC DNA]</scope>
    <source>
        <strain evidence="2 3">OH887_COT-365</strain>
    </source>
</reference>
<evidence type="ECO:0000313" key="2">
    <source>
        <dbReference type="EMBL" id="RRD03197.1"/>
    </source>
</evidence>
<dbReference type="AlphaFoldDB" id="A0A3P1T126"/>
<name>A0A3P1T126_9ACTN</name>
<protein>
    <submittedName>
        <fullName evidence="2">Uncharacterized protein</fullName>
    </submittedName>
</protein>
<dbReference type="Proteomes" id="UP000280819">
    <property type="component" value="Unassembled WGS sequence"/>
</dbReference>
<sequence length="94" mass="11029">MSEYSRELERAFYPSYEEALLDMVCKAEELTGKRASPDRFRHMVHHAYASTWQAVWSDALLVMCVEACQARQSVRRPRPASRRELDRIARKRGL</sequence>
<dbReference type="RefSeq" id="WP_124845965.1">
    <property type="nucleotide sequence ID" value="NZ_RQZG01000025.1"/>
</dbReference>
<feature type="region of interest" description="Disordered" evidence="1">
    <location>
        <begin position="74"/>
        <end position="94"/>
    </location>
</feature>